<keyword evidence="2" id="KW-0378">Hydrolase</keyword>
<dbReference type="EMBL" id="CP012713">
    <property type="protein sequence ID" value="ALF17939.1"/>
    <property type="molecule type" value="Genomic_DNA"/>
</dbReference>
<organism evidence="2">
    <name type="scientific">Fusobacterium animalis</name>
    <dbReference type="NCBI Taxonomy" id="76859"/>
    <lineage>
        <taxon>Bacteria</taxon>
        <taxon>Fusobacteriati</taxon>
        <taxon>Fusobacteriota</taxon>
        <taxon>Fusobacteriia</taxon>
        <taxon>Fusobacteriales</taxon>
        <taxon>Fusobacteriaceae</taxon>
        <taxon>Fusobacterium</taxon>
    </lineage>
</organism>
<evidence type="ECO:0000313" key="2">
    <source>
        <dbReference type="EMBL" id="ALF17939.1"/>
    </source>
</evidence>
<reference evidence="2 3" key="1">
    <citation type="submission" date="2015-09" db="EMBL/GenBank/DDBJ databases">
        <authorList>
            <person name="Jackson K.R."/>
            <person name="Lunt B.L."/>
            <person name="Fisher J.N.B."/>
            <person name="Gardner A.V."/>
            <person name="Bailey M.E."/>
            <person name="Deus L.M."/>
            <person name="Earl A.S."/>
            <person name="Gibby P.D."/>
            <person name="Hartmann K.A."/>
            <person name="Liu J.E."/>
            <person name="Manci A.M."/>
            <person name="Nielsen D.A."/>
            <person name="Solomon M.B."/>
            <person name="Breakwell D.P."/>
            <person name="Burnett S.H."/>
            <person name="Grose J.H."/>
        </authorList>
    </citation>
    <scope>NUCLEOTIDE SEQUENCE [LARGE SCALE GENOMIC DNA]</scope>
    <source>
        <strain evidence="2 3">KCOM 1279</strain>
    </source>
</reference>
<dbReference type="SMART" id="SM00849">
    <property type="entry name" value="Lactamase_B"/>
    <property type="match status" value="1"/>
</dbReference>
<proteinExistence type="predicted"/>
<dbReference type="PANTHER" id="PTHR47619:SF1">
    <property type="entry name" value="EXODEOXYRIBONUCLEASE WALJ"/>
    <property type="match status" value="1"/>
</dbReference>
<dbReference type="SUPFAM" id="SSF56281">
    <property type="entry name" value="Metallo-hydrolase/oxidoreductase"/>
    <property type="match status" value="1"/>
</dbReference>
<evidence type="ECO:0000313" key="3">
    <source>
        <dbReference type="Proteomes" id="UP000063147"/>
    </source>
</evidence>
<name>A0A0M3US89_9FUSO</name>
<dbReference type="Gene3D" id="3.60.15.10">
    <property type="entry name" value="Ribonuclease Z/Hydroxyacylglutathione hydrolase-like"/>
    <property type="match status" value="1"/>
</dbReference>
<dbReference type="PANTHER" id="PTHR47619">
    <property type="entry name" value="METALLO-HYDROLASE YYCJ-RELATED"/>
    <property type="match status" value="1"/>
</dbReference>
<accession>A0A0M3US89</accession>
<evidence type="ECO:0000259" key="1">
    <source>
        <dbReference type="SMART" id="SM00849"/>
    </source>
</evidence>
<dbReference type="RefSeq" id="WP_060676275.1">
    <property type="nucleotide sequence ID" value="NZ_CP012713.1"/>
</dbReference>
<dbReference type="InterPro" id="IPR036866">
    <property type="entry name" value="RibonucZ/Hydroxyglut_hydro"/>
</dbReference>
<dbReference type="GO" id="GO:0016787">
    <property type="term" value="F:hydrolase activity"/>
    <property type="evidence" value="ECO:0007669"/>
    <property type="project" value="UniProtKB-KW"/>
</dbReference>
<gene>
    <name evidence="2" type="ORF">RN98_07045</name>
</gene>
<dbReference type="AlphaFoldDB" id="A0A0M3US89"/>
<dbReference type="InterPro" id="IPR001279">
    <property type="entry name" value="Metallo-B-lactamas"/>
</dbReference>
<sequence length="260" mass="29532">MKISILGSGSAGNSTFVEIEDYKLLVDTGFSCKKTEEKLEKIGKKLSDISAILITHEHSDHINGAGVIARKYNIPIYITPESYKVGAIKLGQIDKSLLNFIDGDFILDDKVKVSPFDVMHDAVRTIGFKLETQLNKKIAISTDIGYITNIVREYFKDVDAMVIESNYDFNTLMNCQYPWNLKERVKSRNGHLSNNECAKFIKEMYTNKLKKVFLAHVSKDSNNISLIKETLEDEFIGMIRKPNCEITTQDNVTKLFDIDE</sequence>
<dbReference type="PATRIC" id="fig|76859.3.peg.1416"/>
<protein>
    <submittedName>
        <fullName evidence="2">Hydrolase</fullName>
    </submittedName>
</protein>
<dbReference type="Proteomes" id="UP000063147">
    <property type="component" value="Chromosome"/>
</dbReference>
<dbReference type="InterPro" id="IPR052533">
    <property type="entry name" value="WalJ/YycJ-like"/>
</dbReference>
<feature type="domain" description="Metallo-beta-lactamase" evidence="1">
    <location>
        <begin position="11"/>
        <end position="191"/>
    </location>
</feature>
<dbReference type="Pfam" id="PF00753">
    <property type="entry name" value="Lactamase_B"/>
    <property type="match status" value="1"/>
</dbReference>
<dbReference type="OrthoDB" id="9781189at2"/>